<keyword evidence="1" id="KW-0472">Membrane</keyword>
<feature type="transmembrane region" description="Helical" evidence="1">
    <location>
        <begin position="282"/>
        <end position="301"/>
    </location>
</feature>
<feature type="transmembrane region" description="Helical" evidence="1">
    <location>
        <begin position="155"/>
        <end position="171"/>
    </location>
</feature>
<dbReference type="EMBL" id="JAGQHS010000152">
    <property type="protein sequence ID" value="MCA9758218.1"/>
    <property type="molecule type" value="Genomic_DNA"/>
</dbReference>
<feature type="transmembrane region" description="Helical" evidence="1">
    <location>
        <begin position="95"/>
        <end position="117"/>
    </location>
</feature>
<comment type="caution">
    <text evidence="2">The sequence shown here is derived from an EMBL/GenBank/DDBJ whole genome shotgun (WGS) entry which is preliminary data.</text>
</comment>
<feature type="transmembrane region" description="Helical" evidence="1">
    <location>
        <begin position="129"/>
        <end position="149"/>
    </location>
</feature>
<evidence type="ECO:0000313" key="2">
    <source>
        <dbReference type="EMBL" id="MCA9758218.1"/>
    </source>
</evidence>
<feature type="transmembrane region" description="Helical" evidence="1">
    <location>
        <begin position="426"/>
        <end position="444"/>
    </location>
</feature>
<proteinExistence type="predicted"/>
<keyword evidence="1" id="KW-1133">Transmembrane helix</keyword>
<feature type="transmembrane region" description="Helical" evidence="1">
    <location>
        <begin position="178"/>
        <end position="204"/>
    </location>
</feature>
<protein>
    <recommendedName>
        <fullName evidence="4">DUF2029 domain-containing protein</fullName>
    </recommendedName>
</protein>
<reference evidence="2" key="1">
    <citation type="submission" date="2020-04" db="EMBL/GenBank/DDBJ databases">
        <authorList>
            <person name="Zhang T."/>
        </authorList>
    </citation>
    <scope>NUCLEOTIDE SEQUENCE</scope>
    <source>
        <strain evidence="2">HKST-UBA02</strain>
    </source>
</reference>
<evidence type="ECO:0000313" key="3">
    <source>
        <dbReference type="Proteomes" id="UP000739538"/>
    </source>
</evidence>
<sequence>MRRNTVIALVFYLLLRWVLATQPGYVYDVKLYKNWALYAARDGVEEIYSQHSGMDYPPLYAYILYPFGKIYLGAVPEAASALDENKLLDSPTLTVLVKLPCILFDLAIAGLLALWVRRRSVLDGPGDRWTRLLPWLYLLNPVVLFDSAYWGQPDAIHSAFTLAAFLWLGWGRSAWPSWVLLTLATLMKPLGAPFFPLLGVVSLVRHGFKSTLVGGIAAIATGLLVFAPYIATGRMDETISRVVGDVGAMSYTSTNAHNLWWALGGWQNSEVPWLGPFTATQVALAIFGIFYLGVLLVGHHLHGRGWSLAALLPKANPEGGISHPQMIGLAFVVGFGFFMISTHMHENHMFIVVPLLAPLTILPGPKQRWIRGMFLAASIGCFLNLVLHDVDLSAQEVPRLAFLMAGGESNVVNEHLHRPFYVAELWAIRFSLWWNLAIFALVLVETFRPKGWLEKLPR</sequence>
<feature type="transmembrane region" description="Helical" evidence="1">
    <location>
        <begin position="210"/>
        <end position="231"/>
    </location>
</feature>
<gene>
    <name evidence="2" type="ORF">KDA27_20660</name>
</gene>
<reference evidence="2" key="2">
    <citation type="journal article" date="2021" name="Microbiome">
        <title>Successional dynamics and alternative stable states in a saline activated sludge microbial community over 9 years.</title>
        <authorList>
            <person name="Wang Y."/>
            <person name="Ye J."/>
            <person name="Ju F."/>
            <person name="Liu L."/>
            <person name="Boyd J.A."/>
            <person name="Deng Y."/>
            <person name="Parks D.H."/>
            <person name="Jiang X."/>
            <person name="Yin X."/>
            <person name="Woodcroft B.J."/>
            <person name="Tyson G.W."/>
            <person name="Hugenholtz P."/>
            <person name="Polz M.F."/>
            <person name="Zhang T."/>
        </authorList>
    </citation>
    <scope>NUCLEOTIDE SEQUENCE</scope>
    <source>
        <strain evidence="2">HKST-UBA02</strain>
    </source>
</reference>
<dbReference type="Proteomes" id="UP000739538">
    <property type="component" value="Unassembled WGS sequence"/>
</dbReference>
<feature type="transmembrane region" description="Helical" evidence="1">
    <location>
        <begin position="321"/>
        <end position="340"/>
    </location>
</feature>
<dbReference type="AlphaFoldDB" id="A0A956NFK8"/>
<evidence type="ECO:0000256" key="1">
    <source>
        <dbReference type="SAM" id="Phobius"/>
    </source>
</evidence>
<keyword evidence="1" id="KW-0812">Transmembrane</keyword>
<organism evidence="2 3">
    <name type="scientific">Eiseniibacteriota bacterium</name>
    <dbReference type="NCBI Taxonomy" id="2212470"/>
    <lineage>
        <taxon>Bacteria</taxon>
        <taxon>Candidatus Eiseniibacteriota</taxon>
    </lineage>
</organism>
<evidence type="ECO:0008006" key="4">
    <source>
        <dbReference type="Google" id="ProtNLM"/>
    </source>
</evidence>
<name>A0A956NFK8_UNCEI</name>
<accession>A0A956NFK8</accession>